<dbReference type="InterPro" id="IPR016186">
    <property type="entry name" value="C-type_lectin-like/link_sf"/>
</dbReference>
<dbReference type="CDD" id="cd00037">
    <property type="entry name" value="CLECT"/>
    <property type="match status" value="1"/>
</dbReference>
<reference evidence="3" key="1">
    <citation type="submission" date="2017-10" db="EMBL/GenBank/DDBJ databases">
        <title>Rapid genome shrinkage in a self-fertile nematode reveals novel sperm competition proteins.</title>
        <authorList>
            <person name="Yin D."/>
            <person name="Schwarz E.M."/>
            <person name="Thomas C.G."/>
            <person name="Felde R.L."/>
            <person name="Korf I.F."/>
            <person name="Cutter A.D."/>
            <person name="Schartner C.M."/>
            <person name="Ralston E.J."/>
            <person name="Meyer B.J."/>
            <person name="Haag E.S."/>
        </authorList>
    </citation>
    <scope>NUCLEOTIDE SEQUENCE [LARGE SCALE GENOMIC DNA]</scope>
    <source>
        <strain evidence="3">JU1422</strain>
    </source>
</reference>
<sequence length="126" mass="14151">MSCNNRVANSYLATEQSQAKHDFILEYVKNQKGMDTPYKYNIGLSWSTTQNWWTWEQPAGKTPVSNGGYTNWRAGYPVASSSMSGVQNVQSGTQSYWQNILQSTGSSHYVCEAYSCDTDNYCDGNN</sequence>
<dbReference type="InterPro" id="IPR001304">
    <property type="entry name" value="C-type_lectin-like"/>
</dbReference>
<protein>
    <recommendedName>
        <fullName evidence="1">C-type lectin domain-containing protein</fullName>
    </recommendedName>
</protein>
<dbReference type="Pfam" id="PF00059">
    <property type="entry name" value="Lectin_C"/>
    <property type="match status" value="1"/>
</dbReference>
<evidence type="ECO:0000259" key="1">
    <source>
        <dbReference type="PROSITE" id="PS50041"/>
    </source>
</evidence>
<feature type="domain" description="C-type lectin" evidence="1">
    <location>
        <begin position="1"/>
        <end position="99"/>
    </location>
</feature>
<keyword evidence="3" id="KW-1185">Reference proteome</keyword>
<name>A0A2G5VQT8_9PELO</name>
<gene>
    <name evidence="2" type="primary">Cnig_chr_I.g3518</name>
    <name evidence="2" type="ORF">B9Z55_003518</name>
</gene>
<evidence type="ECO:0000313" key="2">
    <source>
        <dbReference type="EMBL" id="PIC54138.1"/>
    </source>
</evidence>
<dbReference type="PANTHER" id="PTHR31024">
    <property type="entry name" value="C-TYPE LECTIN"/>
    <property type="match status" value="1"/>
</dbReference>
<dbReference type="PANTHER" id="PTHR31024:SF6">
    <property type="entry name" value="VWFA DOMAIN-CONTAINING PROTEIN"/>
    <property type="match status" value="1"/>
</dbReference>
<dbReference type="Gene3D" id="3.10.100.10">
    <property type="entry name" value="Mannose-Binding Protein A, subunit A"/>
    <property type="match status" value="1"/>
</dbReference>
<dbReference type="GO" id="GO:0045087">
    <property type="term" value="P:innate immune response"/>
    <property type="evidence" value="ECO:0007669"/>
    <property type="project" value="TreeGrafter"/>
</dbReference>
<proteinExistence type="predicted"/>
<dbReference type="InterPro" id="IPR016187">
    <property type="entry name" value="CTDL_fold"/>
</dbReference>
<organism evidence="2 3">
    <name type="scientific">Caenorhabditis nigoni</name>
    <dbReference type="NCBI Taxonomy" id="1611254"/>
    <lineage>
        <taxon>Eukaryota</taxon>
        <taxon>Metazoa</taxon>
        <taxon>Ecdysozoa</taxon>
        <taxon>Nematoda</taxon>
        <taxon>Chromadorea</taxon>
        <taxon>Rhabditida</taxon>
        <taxon>Rhabditina</taxon>
        <taxon>Rhabditomorpha</taxon>
        <taxon>Rhabditoidea</taxon>
        <taxon>Rhabditidae</taxon>
        <taxon>Peloderinae</taxon>
        <taxon>Caenorhabditis</taxon>
    </lineage>
</organism>
<dbReference type="OrthoDB" id="6081947at2759"/>
<comment type="caution">
    <text evidence="2">The sequence shown here is derived from an EMBL/GenBank/DDBJ whole genome shotgun (WGS) entry which is preliminary data.</text>
</comment>
<evidence type="ECO:0000313" key="3">
    <source>
        <dbReference type="Proteomes" id="UP000230233"/>
    </source>
</evidence>
<dbReference type="PROSITE" id="PS50041">
    <property type="entry name" value="C_TYPE_LECTIN_2"/>
    <property type="match status" value="1"/>
</dbReference>
<dbReference type="Proteomes" id="UP000230233">
    <property type="component" value="Chromosome I"/>
</dbReference>
<dbReference type="EMBL" id="PDUG01000001">
    <property type="protein sequence ID" value="PIC54138.1"/>
    <property type="molecule type" value="Genomic_DNA"/>
</dbReference>
<dbReference type="AlphaFoldDB" id="A0A2G5VQT8"/>
<dbReference type="SUPFAM" id="SSF56436">
    <property type="entry name" value="C-type lectin-like"/>
    <property type="match status" value="1"/>
</dbReference>
<accession>A0A2G5VQT8</accession>